<gene>
    <name evidence="1" type="ORF">GOP47_0024799</name>
</gene>
<name>A0A9D4U2G3_ADICA</name>
<protein>
    <submittedName>
        <fullName evidence="1">Uncharacterized protein</fullName>
    </submittedName>
</protein>
<reference evidence="1" key="1">
    <citation type="submission" date="2021-01" db="EMBL/GenBank/DDBJ databases">
        <title>Adiantum capillus-veneris genome.</title>
        <authorList>
            <person name="Fang Y."/>
            <person name="Liao Q."/>
        </authorList>
    </citation>
    <scope>NUCLEOTIDE SEQUENCE</scope>
    <source>
        <strain evidence="1">H3</strain>
        <tissue evidence="1">Leaf</tissue>
    </source>
</reference>
<proteinExistence type="predicted"/>
<keyword evidence="2" id="KW-1185">Reference proteome</keyword>
<dbReference type="AlphaFoldDB" id="A0A9D4U2G3"/>
<evidence type="ECO:0000313" key="1">
    <source>
        <dbReference type="EMBL" id="KAI5060379.1"/>
    </source>
</evidence>
<dbReference type="Proteomes" id="UP000886520">
    <property type="component" value="Chromosome 24"/>
</dbReference>
<accession>A0A9D4U2G3</accession>
<sequence>MWDYEKLICKHELMKQQDPVNTSNSFVGTEEYIAPEVITMPGIRQYVVAILRAGHFRGYLLRYRAKDKAKGECPWENEGRQVRTGEAVALCGPVAHRPVNVELRTRRRLLTAEEEEEEHVAWCSNAASVAWWSCADQRGVVIDRLLVGGVLLPPVSVAKVAQTGARRSTTSLARGNRSKLHFFFLRYSRHGIWDTNKLMYVCADPVCYHQDIYSFIEIMEENLDEWYWAILVIMAANDV</sequence>
<organism evidence="1 2">
    <name type="scientific">Adiantum capillus-veneris</name>
    <name type="common">Maidenhair fern</name>
    <dbReference type="NCBI Taxonomy" id="13818"/>
    <lineage>
        <taxon>Eukaryota</taxon>
        <taxon>Viridiplantae</taxon>
        <taxon>Streptophyta</taxon>
        <taxon>Embryophyta</taxon>
        <taxon>Tracheophyta</taxon>
        <taxon>Polypodiopsida</taxon>
        <taxon>Polypodiidae</taxon>
        <taxon>Polypodiales</taxon>
        <taxon>Pteridineae</taxon>
        <taxon>Pteridaceae</taxon>
        <taxon>Vittarioideae</taxon>
        <taxon>Adiantum</taxon>
    </lineage>
</organism>
<dbReference type="EMBL" id="JABFUD020000024">
    <property type="protein sequence ID" value="KAI5060379.1"/>
    <property type="molecule type" value="Genomic_DNA"/>
</dbReference>
<evidence type="ECO:0000313" key="2">
    <source>
        <dbReference type="Proteomes" id="UP000886520"/>
    </source>
</evidence>
<comment type="caution">
    <text evidence="1">The sequence shown here is derived from an EMBL/GenBank/DDBJ whole genome shotgun (WGS) entry which is preliminary data.</text>
</comment>